<sequence length="76" mass="8987">MLNAHLHMHKTKLPYWKIHVSILMSRFILVSNICFHYPQEYTVSPFLFNIDWGTYGNQFCHKEISDTTSRLSSLKA</sequence>
<proteinExistence type="predicted"/>
<organism evidence="1">
    <name type="scientific">Arundo donax</name>
    <name type="common">Giant reed</name>
    <name type="synonym">Donax arundinaceus</name>
    <dbReference type="NCBI Taxonomy" id="35708"/>
    <lineage>
        <taxon>Eukaryota</taxon>
        <taxon>Viridiplantae</taxon>
        <taxon>Streptophyta</taxon>
        <taxon>Embryophyta</taxon>
        <taxon>Tracheophyta</taxon>
        <taxon>Spermatophyta</taxon>
        <taxon>Magnoliopsida</taxon>
        <taxon>Liliopsida</taxon>
        <taxon>Poales</taxon>
        <taxon>Poaceae</taxon>
        <taxon>PACMAD clade</taxon>
        <taxon>Arundinoideae</taxon>
        <taxon>Arundineae</taxon>
        <taxon>Arundo</taxon>
    </lineage>
</organism>
<accession>A0A0A8ZJU8</accession>
<reference evidence="1" key="1">
    <citation type="submission" date="2014-09" db="EMBL/GenBank/DDBJ databases">
        <authorList>
            <person name="Magalhaes I.L.F."/>
            <person name="Oliveira U."/>
            <person name="Santos F.R."/>
            <person name="Vidigal T.H.D.A."/>
            <person name="Brescovit A.D."/>
            <person name="Santos A.J."/>
        </authorList>
    </citation>
    <scope>NUCLEOTIDE SEQUENCE</scope>
    <source>
        <tissue evidence="1">Shoot tissue taken approximately 20 cm above the soil surface</tissue>
    </source>
</reference>
<dbReference type="EMBL" id="GBRH01260870">
    <property type="protein sequence ID" value="JAD37025.1"/>
    <property type="molecule type" value="Transcribed_RNA"/>
</dbReference>
<name>A0A0A8ZJU8_ARUDO</name>
<protein>
    <submittedName>
        <fullName evidence="1">Uncharacterized protein</fullName>
    </submittedName>
</protein>
<dbReference type="AlphaFoldDB" id="A0A0A8ZJU8"/>
<reference evidence="1" key="2">
    <citation type="journal article" date="2015" name="Data Brief">
        <title>Shoot transcriptome of the giant reed, Arundo donax.</title>
        <authorList>
            <person name="Barrero R.A."/>
            <person name="Guerrero F.D."/>
            <person name="Moolhuijzen P."/>
            <person name="Goolsby J.A."/>
            <person name="Tidwell J."/>
            <person name="Bellgard S.E."/>
            <person name="Bellgard M.I."/>
        </authorList>
    </citation>
    <scope>NUCLEOTIDE SEQUENCE</scope>
    <source>
        <tissue evidence="1">Shoot tissue taken approximately 20 cm above the soil surface</tissue>
    </source>
</reference>
<evidence type="ECO:0000313" key="1">
    <source>
        <dbReference type="EMBL" id="JAD37025.1"/>
    </source>
</evidence>